<comment type="subcellular location">
    <subcellularLocation>
        <location evidence="1">Membrane</location>
        <topology evidence="1">Multi-pass membrane protein</topology>
    </subcellularLocation>
</comment>
<reference evidence="9" key="1">
    <citation type="submission" date="2021-01" db="EMBL/GenBank/DDBJ databases">
        <authorList>
            <person name="Corre E."/>
            <person name="Pelletier E."/>
            <person name="Niang G."/>
            <person name="Scheremetjew M."/>
            <person name="Finn R."/>
            <person name="Kale V."/>
            <person name="Holt S."/>
            <person name="Cochrane G."/>
            <person name="Meng A."/>
            <person name="Brown T."/>
            <person name="Cohen L."/>
        </authorList>
    </citation>
    <scope>NUCLEOTIDE SEQUENCE</scope>
    <source>
        <strain evidence="9">UTEX LB 985</strain>
    </source>
</reference>
<dbReference type="GO" id="GO:0005524">
    <property type="term" value="F:ATP binding"/>
    <property type="evidence" value="ECO:0007669"/>
    <property type="project" value="UniProtKB-KW"/>
</dbReference>
<evidence type="ECO:0000256" key="6">
    <source>
        <dbReference type="ARBA" id="ARBA00022989"/>
    </source>
</evidence>
<dbReference type="EMBL" id="HBGU01079776">
    <property type="protein sequence ID" value="CAD9546881.1"/>
    <property type="molecule type" value="Transcribed_RNA"/>
</dbReference>
<accession>A0A7S2JG48</accession>
<sequence length="237" mass="25366">MRPSSKVLDGLSFGVEEGSVNALVGPSGGGKSTVIHLILRFYDPLEGELTLGGVPYTALNFPSVHGLIGTVSQETQLFNDTISKNITYGCPHDVGDEEVEAAARAAQAWSFIQSFEDSLQTKVGERGQRLSGGQKQRIAIARCLLRKPKLLLLDEATSALDAASEAAVQKALDGLIWQGRHTVVLVAHRLSTVVNSNQIVVLEKGKAVEQGTHTELLAKEGVYTELVQTQLQGHAAE</sequence>
<dbReference type="GO" id="GO:0005743">
    <property type="term" value="C:mitochondrial inner membrane"/>
    <property type="evidence" value="ECO:0007669"/>
    <property type="project" value="TreeGrafter"/>
</dbReference>
<dbReference type="PANTHER" id="PTHR43394:SF5">
    <property type="entry name" value="ABC TRANSPORTER B FAMILY"/>
    <property type="match status" value="1"/>
</dbReference>
<evidence type="ECO:0000256" key="3">
    <source>
        <dbReference type="ARBA" id="ARBA00022692"/>
    </source>
</evidence>
<evidence type="ECO:0000313" key="9">
    <source>
        <dbReference type="EMBL" id="CAD9546881.1"/>
    </source>
</evidence>
<dbReference type="InterPro" id="IPR027417">
    <property type="entry name" value="P-loop_NTPase"/>
</dbReference>
<dbReference type="PANTHER" id="PTHR43394">
    <property type="entry name" value="ATP-DEPENDENT PERMEASE MDL1, MITOCHONDRIAL"/>
    <property type="match status" value="1"/>
</dbReference>
<dbReference type="PROSITE" id="PS50893">
    <property type="entry name" value="ABC_TRANSPORTER_2"/>
    <property type="match status" value="1"/>
</dbReference>
<dbReference type="InterPro" id="IPR003439">
    <property type="entry name" value="ABC_transporter-like_ATP-bd"/>
</dbReference>
<keyword evidence="4" id="KW-0547">Nucleotide-binding</keyword>
<gene>
    <name evidence="9" type="ORF">CBRE1094_LOCUS43538</name>
</gene>
<dbReference type="InterPro" id="IPR039421">
    <property type="entry name" value="Type_1_exporter"/>
</dbReference>
<dbReference type="Gene3D" id="3.40.50.300">
    <property type="entry name" value="P-loop containing nucleotide triphosphate hydrolases"/>
    <property type="match status" value="1"/>
</dbReference>
<name>A0A7S2JG48_9EUKA</name>
<evidence type="ECO:0000256" key="2">
    <source>
        <dbReference type="ARBA" id="ARBA00022448"/>
    </source>
</evidence>
<organism evidence="9">
    <name type="scientific">Haptolina brevifila</name>
    <dbReference type="NCBI Taxonomy" id="156173"/>
    <lineage>
        <taxon>Eukaryota</taxon>
        <taxon>Haptista</taxon>
        <taxon>Haptophyta</taxon>
        <taxon>Prymnesiophyceae</taxon>
        <taxon>Prymnesiales</taxon>
        <taxon>Prymnesiaceae</taxon>
        <taxon>Haptolina</taxon>
    </lineage>
</organism>
<dbReference type="InterPro" id="IPR017871">
    <property type="entry name" value="ABC_transporter-like_CS"/>
</dbReference>
<dbReference type="AlphaFoldDB" id="A0A7S2JG48"/>
<keyword evidence="2" id="KW-0813">Transport</keyword>
<dbReference type="Pfam" id="PF00005">
    <property type="entry name" value="ABC_tran"/>
    <property type="match status" value="1"/>
</dbReference>
<evidence type="ECO:0000256" key="7">
    <source>
        <dbReference type="ARBA" id="ARBA00023136"/>
    </source>
</evidence>
<dbReference type="InterPro" id="IPR003593">
    <property type="entry name" value="AAA+_ATPase"/>
</dbReference>
<dbReference type="FunFam" id="3.40.50.300:FF:000836">
    <property type="entry name" value="ABC transporter B family member 25"/>
    <property type="match status" value="1"/>
</dbReference>
<proteinExistence type="predicted"/>
<dbReference type="GO" id="GO:0015421">
    <property type="term" value="F:ABC-type oligopeptide transporter activity"/>
    <property type="evidence" value="ECO:0007669"/>
    <property type="project" value="TreeGrafter"/>
</dbReference>
<dbReference type="PROSITE" id="PS00211">
    <property type="entry name" value="ABC_TRANSPORTER_1"/>
    <property type="match status" value="1"/>
</dbReference>
<dbReference type="SUPFAM" id="SSF52540">
    <property type="entry name" value="P-loop containing nucleoside triphosphate hydrolases"/>
    <property type="match status" value="1"/>
</dbReference>
<dbReference type="GO" id="GO:0090374">
    <property type="term" value="P:oligopeptide export from mitochondrion"/>
    <property type="evidence" value="ECO:0007669"/>
    <property type="project" value="TreeGrafter"/>
</dbReference>
<evidence type="ECO:0000256" key="5">
    <source>
        <dbReference type="ARBA" id="ARBA00022840"/>
    </source>
</evidence>
<evidence type="ECO:0000259" key="8">
    <source>
        <dbReference type="PROSITE" id="PS50893"/>
    </source>
</evidence>
<keyword evidence="6" id="KW-1133">Transmembrane helix</keyword>
<evidence type="ECO:0000256" key="4">
    <source>
        <dbReference type="ARBA" id="ARBA00022741"/>
    </source>
</evidence>
<feature type="domain" description="ABC transporter" evidence="8">
    <location>
        <begin position="1"/>
        <end position="229"/>
    </location>
</feature>
<dbReference type="SMART" id="SM00382">
    <property type="entry name" value="AAA"/>
    <property type="match status" value="1"/>
</dbReference>
<keyword evidence="3" id="KW-0812">Transmembrane</keyword>
<keyword evidence="7" id="KW-0472">Membrane</keyword>
<evidence type="ECO:0000256" key="1">
    <source>
        <dbReference type="ARBA" id="ARBA00004141"/>
    </source>
</evidence>
<protein>
    <recommendedName>
        <fullName evidence="8">ABC transporter domain-containing protein</fullName>
    </recommendedName>
</protein>
<dbReference type="GO" id="GO:0016887">
    <property type="term" value="F:ATP hydrolysis activity"/>
    <property type="evidence" value="ECO:0007669"/>
    <property type="project" value="InterPro"/>
</dbReference>
<keyword evidence="5" id="KW-0067">ATP-binding</keyword>